<dbReference type="Gene3D" id="1.10.10.10">
    <property type="entry name" value="Winged helix-like DNA-binding domain superfamily/Winged helix DNA-binding domain"/>
    <property type="match status" value="1"/>
</dbReference>
<dbReference type="Pfam" id="PF00931">
    <property type="entry name" value="NB-ARC"/>
    <property type="match status" value="1"/>
</dbReference>
<dbReference type="EMBL" id="BIFR01000002">
    <property type="protein sequence ID" value="GCE15933.1"/>
    <property type="molecule type" value="Genomic_DNA"/>
</dbReference>
<dbReference type="SMART" id="SM00421">
    <property type="entry name" value="HTH_LUXR"/>
    <property type="match status" value="1"/>
</dbReference>
<evidence type="ECO:0000259" key="1">
    <source>
        <dbReference type="PROSITE" id="PS50043"/>
    </source>
</evidence>
<dbReference type="InterPro" id="IPR000792">
    <property type="entry name" value="Tscrpt_reg_LuxR_C"/>
</dbReference>
<evidence type="ECO:0000313" key="3">
    <source>
        <dbReference type="Proteomes" id="UP000287352"/>
    </source>
</evidence>
<comment type="caution">
    <text evidence="2">The sequence shown here is derived from an EMBL/GenBank/DDBJ whole genome shotgun (WGS) entry which is preliminary data.</text>
</comment>
<dbReference type="PANTHER" id="PTHR47691">
    <property type="entry name" value="REGULATOR-RELATED"/>
    <property type="match status" value="1"/>
</dbReference>
<dbReference type="GO" id="GO:0006355">
    <property type="term" value="P:regulation of DNA-templated transcription"/>
    <property type="evidence" value="ECO:0007669"/>
    <property type="project" value="InterPro"/>
</dbReference>
<dbReference type="SUPFAM" id="SSF52540">
    <property type="entry name" value="P-loop containing nucleoside triphosphate hydrolases"/>
    <property type="match status" value="1"/>
</dbReference>
<keyword evidence="3" id="KW-1185">Reference proteome</keyword>
<feature type="domain" description="HTH luxR-type" evidence="1">
    <location>
        <begin position="892"/>
        <end position="957"/>
    </location>
</feature>
<dbReference type="Pfam" id="PF00196">
    <property type="entry name" value="GerE"/>
    <property type="match status" value="1"/>
</dbReference>
<dbReference type="GO" id="GO:0003677">
    <property type="term" value="F:DNA binding"/>
    <property type="evidence" value="ECO:0007669"/>
    <property type="project" value="InterPro"/>
</dbReference>
<accession>A0A402A9V1</accession>
<dbReference type="Gene3D" id="3.40.50.300">
    <property type="entry name" value="P-loop containing nucleotide triphosphate hydrolases"/>
    <property type="match status" value="1"/>
</dbReference>
<proteinExistence type="predicted"/>
<dbReference type="PROSITE" id="PS50043">
    <property type="entry name" value="HTH_LUXR_2"/>
    <property type="match status" value="1"/>
</dbReference>
<dbReference type="RefSeq" id="WP_126583333.1">
    <property type="nucleotide sequence ID" value="NZ_BIFR01000002.1"/>
</dbReference>
<name>A0A402A9V1_9CHLR</name>
<dbReference type="InterPro" id="IPR016032">
    <property type="entry name" value="Sig_transdc_resp-reg_C-effctor"/>
</dbReference>
<evidence type="ECO:0000313" key="2">
    <source>
        <dbReference type="EMBL" id="GCE15933.1"/>
    </source>
</evidence>
<dbReference type="SUPFAM" id="SSF48452">
    <property type="entry name" value="TPR-like"/>
    <property type="match status" value="1"/>
</dbReference>
<dbReference type="InterPro" id="IPR036388">
    <property type="entry name" value="WH-like_DNA-bd_sf"/>
</dbReference>
<dbReference type="PRINTS" id="PR00364">
    <property type="entry name" value="DISEASERSIST"/>
</dbReference>
<dbReference type="GO" id="GO:0043531">
    <property type="term" value="F:ADP binding"/>
    <property type="evidence" value="ECO:0007669"/>
    <property type="project" value="InterPro"/>
</dbReference>
<organism evidence="2 3">
    <name type="scientific">Tengunoibacter tsumagoiensis</name>
    <dbReference type="NCBI Taxonomy" id="2014871"/>
    <lineage>
        <taxon>Bacteria</taxon>
        <taxon>Bacillati</taxon>
        <taxon>Chloroflexota</taxon>
        <taxon>Ktedonobacteria</taxon>
        <taxon>Ktedonobacterales</taxon>
        <taxon>Dictyobacteraceae</taxon>
        <taxon>Tengunoibacter</taxon>
    </lineage>
</organism>
<dbReference type="Proteomes" id="UP000287352">
    <property type="component" value="Unassembled WGS sequence"/>
</dbReference>
<dbReference type="AlphaFoldDB" id="A0A402A9V1"/>
<dbReference type="PRINTS" id="PR00038">
    <property type="entry name" value="HTHLUXR"/>
</dbReference>
<dbReference type="OrthoDB" id="149079at2"/>
<dbReference type="PANTHER" id="PTHR47691:SF3">
    <property type="entry name" value="HTH-TYPE TRANSCRIPTIONAL REGULATOR RV0890C-RELATED"/>
    <property type="match status" value="1"/>
</dbReference>
<gene>
    <name evidence="2" type="ORF">KTT_57920</name>
</gene>
<dbReference type="InterPro" id="IPR011990">
    <property type="entry name" value="TPR-like_helical_dom_sf"/>
</dbReference>
<sequence length="960" mass="108300">MARTTPTVKQGQLSYISSQGPQTCSVESPAWYTWLETATLFAFEDREGSFTARKERSGNKRGQPYWKAYRKRAGKLYRAYLGSSNRLTLSHLKSIASQLTTQVTSPLILPPSATKELPPSHHQQTFTHIPKLLTSFVPREKELTSLRQLLLHTEVRLLTLTGPGGVGKTRLALELAHRMRNDFSAGVTFVSLASITEIELVLPTIAQVLGIKERPKQTQEERVLDFLHNKELLLVLDNFEQVAYAASSLPLLLAGCPQVKLLITSRAVLHLSGEYEFPVQPLTIPDPSGQSWQTLEHESNAVALFCQRAREAQAHFQVTATNASAIIELCLRLDGLPLAIELAAARSKILPPQALLVRLEQGLHLLSSSAINIPLRQRTLYNTMQWSYQLLTPDEQTFFRLLSIFEGDFSLTAAETLGCRLALPDPLEKLSSLMDKSLLKQTCDEQENPRLLMLKTIRDFGLECLIECNEAQQAQQAHAEYYLQQTEQIATHLFGSEQASWLEQLEQDHENIRAALRWFIEAQHSEEAQRLCIASARFWTIRGYVTEGCQWFLLALDLPINTQNIPTTLARALSWAAWLAVLQGDLEQGEKLCERSLLLYQTGIDPQGKALALHRMGLIKARQQKFPAMEAFLEESIHIYHTLSDNSGQAYSLMALGRLNIGRQDPAKISQWLTTSYELFVHEHNEEGMAWALYSLARIAILQQNWKEGAHFADQAEIYFRKLQLDEGLIHLMLLCCQLSFQQQQPTYDRLLTLLQKQRTYLNDSMIATILMSLTALALLTHHKEQATHYWSEAIAILQQPRYKQERLSALIQFITILAHGANPRSSAQLLGLASTFLNSETPTSAQIFMTNTSTSLQTKLGKASFRREWQKGEQLTLEEALSCWYAPHNHATTRASELSPREQEVLQLLAQSLTTVEIAGRLVISPRTVDAHIRSIFVKLAVTSRSAATRYALEHHLVP</sequence>
<dbReference type="Gene3D" id="1.25.40.10">
    <property type="entry name" value="Tetratricopeptide repeat domain"/>
    <property type="match status" value="1"/>
</dbReference>
<dbReference type="SUPFAM" id="SSF46894">
    <property type="entry name" value="C-terminal effector domain of the bipartite response regulators"/>
    <property type="match status" value="1"/>
</dbReference>
<dbReference type="InterPro" id="IPR002182">
    <property type="entry name" value="NB-ARC"/>
</dbReference>
<protein>
    <recommendedName>
        <fullName evidence="1">HTH luxR-type domain-containing protein</fullName>
    </recommendedName>
</protein>
<dbReference type="CDD" id="cd06170">
    <property type="entry name" value="LuxR_C_like"/>
    <property type="match status" value="1"/>
</dbReference>
<dbReference type="InterPro" id="IPR027417">
    <property type="entry name" value="P-loop_NTPase"/>
</dbReference>
<reference evidence="3" key="1">
    <citation type="submission" date="2018-12" db="EMBL/GenBank/DDBJ databases">
        <title>Tengunoibacter tsumagoiensis gen. nov., sp. nov., Dictyobacter kobayashii sp. nov., D. alpinus sp. nov., and D. joshuensis sp. nov. and description of Dictyobacteraceae fam. nov. within the order Ktedonobacterales isolated from Tengu-no-mugimeshi.</title>
        <authorList>
            <person name="Wang C.M."/>
            <person name="Zheng Y."/>
            <person name="Sakai Y."/>
            <person name="Toyoda A."/>
            <person name="Minakuchi Y."/>
            <person name="Abe K."/>
            <person name="Yokota A."/>
            <person name="Yabe S."/>
        </authorList>
    </citation>
    <scope>NUCLEOTIDE SEQUENCE [LARGE SCALE GENOMIC DNA]</scope>
    <source>
        <strain evidence="3">Uno3</strain>
    </source>
</reference>